<sequence>MTHVLVTGGAGFIGTHVTSALLGSGHQVSVLDTGHPAAHRDPMPADVHGVPVLRADVRDRDAVDAALLGVDAVLHQAAMVGMGVDLDDLPEYVGCNDLGTAVLLAGMARAGVRRLVLASSMVVYGEGAYACPGHGPVRPPARAVADLAAGHFEPLCPRCERPVISTEVDEDAPLDPRSVYAVTKVTQEQLCSVWARQTGGSVAALRYHNVYGPGMPKDTPYSGVAAIFRSALEGGRAPRVFEDGGQRRDFVHVSDVARANVAALEAAASGFRAYNIASGRPATVGELATELASVSGGPAPVVTGEFRLGDVRHVVASPARATAELGFTAAIDLTAGVTEFASATLRG</sequence>
<feature type="domain" description="NAD-dependent epimerase/dehydratase" evidence="6">
    <location>
        <begin position="4"/>
        <end position="129"/>
    </location>
</feature>
<dbReference type="RefSeq" id="WP_203841623.1">
    <property type="nucleotide sequence ID" value="NZ_BAAATV010000009.1"/>
</dbReference>
<dbReference type="PANTHER" id="PTHR43725">
    <property type="entry name" value="UDP-GLUCOSE 4-EPIMERASE"/>
    <property type="match status" value="1"/>
</dbReference>
<dbReference type="InterPro" id="IPR001509">
    <property type="entry name" value="Epimerase_deHydtase"/>
</dbReference>
<dbReference type="InterPro" id="IPR036291">
    <property type="entry name" value="NAD(P)-bd_dom_sf"/>
</dbReference>
<dbReference type="SUPFAM" id="SSF51735">
    <property type="entry name" value="NAD(P)-binding Rossmann-fold domains"/>
    <property type="match status" value="1"/>
</dbReference>
<evidence type="ECO:0000256" key="4">
    <source>
        <dbReference type="ARBA" id="ARBA00031367"/>
    </source>
</evidence>
<dbReference type="Gene3D" id="3.40.50.720">
    <property type="entry name" value="NAD(P)-binding Rossmann-like Domain"/>
    <property type="match status" value="1"/>
</dbReference>
<comment type="caution">
    <text evidence="7">The sequence shown here is derived from an EMBL/GenBank/DDBJ whole genome shotgun (WGS) entry which is preliminary data.</text>
</comment>
<evidence type="ECO:0000313" key="7">
    <source>
        <dbReference type="EMBL" id="GIE24617.1"/>
    </source>
</evidence>
<keyword evidence="8" id="KW-1185">Reference proteome</keyword>
<protein>
    <recommendedName>
        <fullName evidence="3">UDP-glucose 4-epimerase</fullName>
    </recommendedName>
    <alternativeName>
        <fullName evidence="5">Galactowaldenase</fullName>
    </alternativeName>
    <alternativeName>
        <fullName evidence="4">UDP-galactose 4-epimerase</fullName>
    </alternativeName>
</protein>
<gene>
    <name evidence="7" type="primary">galE</name>
    <name evidence="7" type="ORF">Ahu01nite_077190</name>
</gene>
<evidence type="ECO:0000256" key="2">
    <source>
        <dbReference type="ARBA" id="ARBA00007637"/>
    </source>
</evidence>
<evidence type="ECO:0000256" key="5">
    <source>
        <dbReference type="ARBA" id="ARBA00033067"/>
    </source>
</evidence>
<proteinExistence type="inferred from homology"/>
<dbReference type="EMBL" id="BOMN01000112">
    <property type="protein sequence ID" value="GIE24617.1"/>
    <property type="molecule type" value="Genomic_DNA"/>
</dbReference>
<evidence type="ECO:0000313" key="8">
    <source>
        <dbReference type="Proteomes" id="UP000603200"/>
    </source>
</evidence>
<comment type="similarity">
    <text evidence="2">Belongs to the NAD(P)-dependent epimerase/dehydratase family.</text>
</comment>
<name>A0ABQ4A182_9ACTN</name>
<evidence type="ECO:0000259" key="6">
    <source>
        <dbReference type="Pfam" id="PF01370"/>
    </source>
</evidence>
<evidence type="ECO:0000256" key="1">
    <source>
        <dbReference type="ARBA" id="ARBA00004947"/>
    </source>
</evidence>
<feature type="domain" description="NAD-dependent epimerase/dehydratase" evidence="6">
    <location>
        <begin position="165"/>
        <end position="277"/>
    </location>
</feature>
<organism evidence="7 8">
    <name type="scientific">Winogradskya humida</name>
    <dbReference type="NCBI Taxonomy" id="113566"/>
    <lineage>
        <taxon>Bacteria</taxon>
        <taxon>Bacillati</taxon>
        <taxon>Actinomycetota</taxon>
        <taxon>Actinomycetes</taxon>
        <taxon>Micromonosporales</taxon>
        <taxon>Micromonosporaceae</taxon>
        <taxon>Winogradskya</taxon>
    </lineage>
</organism>
<evidence type="ECO:0000256" key="3">
    <source>
        <dbReference type="ARBA" id="ARBA00018569"/>
    </source>
</evidence>
<dbReference type="Pfam" id="PF01370">
    <property type="entry name" value="Epimerase"/>
    <property type="match status" value="2"/>
</dbReference>
<dbReference type="Proteomes" id="UP000603200">
    <property type="component" value="Unassembled WGS sequence"/>
</dbReference>
<reference evidence="7 8" key="1">
    <citation type="submission" date="2021-01" db="EMBL/GenBank/DDBJ databases">
        <title>Whole genome shotgun sequence of Actinoplanes humidus NBRC 14915.</title>
        <authorList>
            <person name="Komaki H."/>
            <person name="Tamura T."/>
        </authorList>
    </citation>
    <scope>NUCLEOTIDE SEQUENCE [LARGE SCALE GENOMIC DNA]</scope>
    <source>
        <strain evidence="7 8">NBRC 14915</strain>
    </source>
</reference>
<comment type="pathway">
    <text evidence="1">Carbohydrate metabolism; galactose metabolism.</text>
</comment>
<dbReference type="PRINTS" id="PR01713">
    <property type="entry name" value="NUCEPIMERASE"/>
</dbReference>
<accession>A0ABQ4A182</accession>